<keyword evidence="1" id="KW-1133">Transmembrane helix</keyword>
<keyword evidence="1" id="KW-0472">Membrane</keyword>
<dbReference type="Proteomes" id="UP000252792">
    <property type="component" value="Unassembled WGS sequence"/>
</dbReference>
<dbReference type="RefSeq" id="WP_113914775.1">
    <property type="nucleotide sequence ID" value="NZ_QNSE01000001.1"/>
</dbReference>
<name>A0A366JEY4_9GAMM</name>
<evidence type="ECO:0000313" key="3">
    <source>
        <dbReference type="Proteomes" id="UP000252792"/>
    </source>
</evidence>
<dbReference type="AlphaFoldDB" id="A0A366JEY4"/>
<feature type="transmembrane region" description="Helical" evidence="1">
    <location>
        <begin position="12"/>
        <end position="34"/>
    </location>
</feature>
<dbReference type="Pfam" id="PF11162">
    <property type="entry name" value="DUF2946"/>
    <property type="match status" value="1"/>
</dbReference>
<dbReference type="InterPro" id="IPR021333">
    <property type="entry name" value="DUF2946"/>
</dbReference>
<organism evidence="2 3">
    <name type="scientific">Marinomonas rhizomae</name>
    <dbReference type="NCBI Taxonomy" id="491948"/>
    <lineage>
        <taxon>Bacteria</taxon>
        <taxon>Pseudomonadati</taxon>
        <taxon>Pseudomonadota</taxon>
        <taxon>Gammaproteobacteria</taxon>
        <taxon>Oceanospirillales</taxon>
        <taxon>Oceanospirillaceae</taxon>
        <taxon>Marinomonas</taxon>
    </lineage>
</organism>
<sequence>MFYLLWNRQIKLAYLGLMSMTLLTLGPLVGQLTIPNMSSMPMSAMSMMQMSGMTMSSHVGHDHSKMAMSVSTPHSDQSVVSTMDHAWDEACGYCSFFDHFPFLSISIPNIVFNGTGLISTPIEFIRSAFNSDSLFLHALKRAPPYLQGNLRII</sequence>
<dbReference type="OrthoDB" id="6896047at2"/>
<proteinExistence type="predicted"/>
<accession>A0A366JEY4</accession>
<evidence type="ECO:0000256" key="1">
    <source>
        <dbReference type="SAM" id="Phobius"/>
    </source>
</evidence>
<reference evidence="2 3" key="1">
    <citation type="submission" date="2018-06" db="EMBL/GenBank/DDBJ databases">
        <title>Genomic Encyclopedia of Type Strains, Phase III (KMG-III): the genomes of soil and plant-associated and newly described type strains.</title>
        <authorList>
            <person name="Whitman W."/>
        </authorList>
    </citation>
    <scope>NUCLEOTIDE SEQUENCE [LARGE SCALE GENOMIC DNA]</scope>
    <source>
        <strain evidence="2 3">CECT 7377</strain>
    </source>
</reference>
<comment type="caution">
    <text evidence="2">The sequence shown here is derived from an EMBL/GenBank/DDBJ whole genome shotgun (WGS) entry which is preliminary data.</text>
</comment>
<keyword evidence="3" id="KW-1185">Reference proteome</keyword>
<evidence type="ECO:0000313" key="2">
    <source>
        <dbReference type="EMBL" id="RBP85521.1"/>
    </source>
</evidence>
<gene>
    <name evidence="2" type="ORF">DFP80_10115</name>
</gene>
<protein>
    <submittedName>
        <fullName evidence="2">DUF2946 family protein</fullName>
    </submittedName>
</protein>
<dbReference type="EMBL" id="QNSE01000001">
    <property type="protein sequence ID" value="RBP85521.1"/>
    <property type="molecule type" value="Genomic_DNA"/>
</dbReference>
<keyword evidence="1" id="KW-0812">Transmembrane</keyword>